<dbReference type="EMBL" id="MN739360">
    <property type="protein sequence ID" value="QHT00859.1"/>
    <property type="molecule type" value="Genomic_DNA"/>
</dbReference>
<dbReference type="AlphaFoldDB" id="A0A6C0CB16"/>
<sequence length="102" mass="11679">MCFCGGLVDDFPCATCPQKICLVNGCSQFVNKKSTILCSEHFRCAVCKDILVYDYYEADFGNCDVSILYYCPRDHMVQCLDEDYVLWEAVHVQNPKHIPLPK</sequence>
<organism evidence="1">
    <name type="scientific">viral metagenome</name>
    <dbReference type="NCBI Taxonomy" id="1070528"/>
    <lineage>
        <taxon>unclassified sequences</taxon>
        <taxon>metagenomes</taxon>
        <taxon>organismal metagenomes</taxon>
    </lineage>
</organism>
<proteinExistence type="predicted"/>
<accession>A0A6C0CB16</accession>
<protein>
    <submittedName>
        <fullName evidence="1">Uncharacterized protein</fullName>
    </submittedName>
</protein>
<reference evidence="1" key="1">
    <citation type="journal article" date="2020" name="Nature">
        <title>Giant virus diversity and host interactions through global metagenomics.</title>
        <authorList>
            <person name="Schulz F."/>
            <person name="Roux S."/>
            <person name="Paez-Espino D."/>
            <person name="Jungbluth S."/>
            <person name="Walsh D.A."/>
            <person name="Denef V.J."/>
            <person name="McMahon K.D."/>
            <person name="Konstantinidis K.T."/>
            <person name="Eloe-Fadrosh E.A."/>
            <person name="Kyrpides N.C."/>
            <person name="Woyke T."/>
        </authorList>
    </citation>
    <scope>NUCLEOTIDE SEQUENCE</scope>
    <source>
        <strain evidence="1">GVMAG-M-3300020192-26</strain>
    </source>
</reference>
<name>A0A6C0CB16_9ZZZZ</name>
<evidence type="ECO:0000313" key="1">
    <source>
        <dbReference type="EMBL" id="QHT00859.1"/>
    </source>
</evidence>